<dbReference type="Pfam" id="PF02543">
    <property type="entry name" value="Carbam_trans_N"/>
    <property type="match status" value="1"/>
</dbReference>
<gene>
    <name evidence="3" type="ORF">QTN89_01020</name>
</gene>
<accession>A0ABT7PBX8</accession>
<keyword evidence="4" id="KW-1185">Reference proteome</keyword>
<proteinExistence type="predicted"/>
<feature type="domain" description="Carbamoyltransferase" evidence="2">
    <location>
        <begin position="17"/>
        <end position="346"/>
    </location>
</feature>
<evidence type="ECO:0000313" key="4">
    <source>
        <dbReference type="Proteomes" id="UP001239462"/>
    </source>
</evidence>
<dbReference type="Proteomes" id="UP001239462">
    <property type="component" value="Unassembled WGS sequence"/>
</dbReference>
<reference evidence="3 4" key="1">
    <citation type="submission" date="2023-06" db="EMBL/GenBank/DDBJ databases">
        <title>Roseiconus lacunae JC819 isolated from Gulf of Mannar region, Tamil Nadu.</title>
        <authorList>
            <person name="Pk S."/>
            <person name="Ch S."/>
            <person name="Ch V.R."/>
        </authorList>
    </citation>
    <scope>NUCLEOTIDE SEQUENCE [LARGE SCALE GENOMIC DNA]</scope>
    <source>
        <strain evidence="3 4">JC819</strain>
    </source>
</reference>
<evidence type="ECO:0000256" key="1">
    <source>
        <dbReference type="SAM" id="MobiDB-lite"/>
    </source>
</evidence>
<dbReference type="PANTHER" id="PTHR34847:SF1">
    <property type="entry name" value="NODULATION PROTEIN U"/>
    <property type="match status" value="1"/>
</dbReference>
<feature type="region of interest" description="Disordered" evidence="1">
    <location>
        <begin position="362"/>
        <end position="387"/>
    </location>
</feature>
<organism evidence="3 4">
    <name type="scientific">Roseiconus lacunae</name>
    <dbReference type="NCBI Taxonomy" id="2605694"/>
    <lineage>
        <taxon>Bacteria</taxon>
        <taxon>Pseudomonadati</taxon>
        <taxon>Planctomycetota</taxon>
        <taxon>Planctomycetia</taxon>
        <taxon>Pirellulales</taxon>
        <taxon>Pirellulaceae</taxon>
        <taxon>Roseiconus</taxon>
    </lineage>
</organism>
<evidence type="ECO:0000313" key="3">
    <source>
        <dbReference type="EMBL" id="MDM4013990.1"/>
    </source>
</evidence>
<dbReference type="InterPro" id="IPR003696">
    <property type="entry name" value="Carbtransf_dom"/>
</dbReference>
<name>A0ABT7PBX8_9BACT</name>
<dbReference type="Gene3D" id="3.30.420.40">
    <property type="match status" value="2"/>
</dbReference>
<dbReference type="PANTHER" id="PTHR34847">
    <property type="entry name" value="NODULATION PROTEIN U"/>
    <property type="match status" value="1"/>
</dbReference>
<feature type="compositionally biased region" description="Basic residues" evidence="1">
    <location>
        <begin position="363"/>
        <end position="372"/>
    </location>
</feature>
<evidence type="ECO:0000259" key="2">
    <source>
        <dbReference type="Pfam" id="PF02543"/>
    </source>
</evidence>
<sequence length="387" mass="43762">MVAADEHPRTAVLWLGAFGHDAAVALVDASDGRVIHAIAEERLSNRKHDWHFPIGGIHECCKLARQQGYKIRSVAVNFRAEEFVEKSLHHLIDQCVSSSAIGSEVKQFLYNGLPQLEYVDIEARNQPALRLQQFLQTLVIDDASKRMLIKRITWYWNWAVKYRQIEQTIDRYMDGIPVEYFNHHQTHAASAYYNSGFDSATVLVIDGQGEADTVTAYSASDGELERVSETRWPHSVGIFYLFATQHLGFTMGDEYKVMGMSAYGRPVYEEALRGMVTVNSDATLQFIETDYLRLNDLGPHGHVVFQFTEKLHQLLPARQPGEPFEQQHFNFAASIQALTESIDLKIETLACSPKWMSLSSVPRLRRPMKRSRSTSVGAARPNGSTTN</sequence>
<comment type="caution">
    <text evidence="3">The sequence shown here is derived from an EMBL/GenBank/DDBJ whole genome shotgun (WGS) entry which is preliminary data.</text>
</comment>
<dbReference type="EMBL" id="JASZZN010000001">
    <property type="protein sequence ID" value="MDM4013990.1"/>
    <property type="molecule type" value="Genomic_DNA"/>
</dbReference>
<dbReference type="InterPro" id="IPR051338">
    <property type="entry name" value="NodU/CmcH_Carbamoyltrnsfr"/>
</dbReference>
<protein>
    <submittedName>
        <fullName evidence="3">Carbamoyltransferase N-terminal domain-containing protein</fullName>
    </submittedName>
</protein>
<dbReference type="RefSeq" id="WP_289161708.1">
    <property type="nucleotide sequence ID" value="NZ_JASZZN010000001.1"/>
</dbReference>